<feature type="compositionally biased region" description="Polar residues" evidence="8">
    <location>
        <begin position="1"/>
        <end position="20"/>
    </location>
</feature>
<keyword evidence="7" id="KW-0539">Nucleus</keyword>
<evidence type="ECO:0000256" key="4">
    <source>
        <dbReference type="ARBA" id="ARBA00022490"/>
    </source>
</evidence>
<feature type="compositionally biased region" description="Polar residues" evidence="8">
    <location>
        <begin position="188"/>
        <end position="199"/>
    </location>
</feature>
<feature type="compositionally biased region" description="Polar residues" evidence="8">
    <location>
        <begin position="470"/>
        <end position="479"/>
    </location>
</feature>
<keyword evidence="5" id="KW-0159">Chromosome partition</keyword>
<dbReference type="Pfam" id="PF03941">
    <property type="entry name" value="INCENP_ARK-bind"/>
    <property type="match status" value="1"/>
</dbReference>
<accession>A0A0M9VT02</accession>
<feature type="compositionally biased region" description="Polar residues" evidence="8">
    <location>
        <begin position="152"/>
        <end position="171"/>
    </location>
</feature>
<feature type="compositionally biased region" description="Polar residues" evidence="8">
    <location>
        <begin position="265"/>
        <end position="282"/>
    </location>
</feature>
<evidence type="ECO:0000256" key="7">
    <source>
        <dbReference type="ARBA" id="ARBA00023242"/>
    </source>
</evidence>
<dbReference type="STRING" id="150374.A0A0M9VT02"/>
<feature type="compositionally biased region" description="Basic and acidic residues" evidence="8">
    <location>
        <begin position="21"/>
        <end position="57"/>
    </location>
</feature>
<feature type="domain" description="Inner centromere protein ARK-binding" evidence="9">
    <location>
        <begin position="485"/>
        <end position="539"/>
    </location>
</feature>
<feature type="compositionally biased region" description="Basic and acidic residues" evidence="8">
    <location>
        <begin position="73"/>
        <end position="103"/>
    </location>
</feature>
<dbReference type="GO" id="GO:0005819">
    <property type="term" value="C:spindle"/>
    <property type="evidence" value="ECO:0007669"/>
    <property type="project" value="UniProtKB-SubCell"/>
</dbReference>
<dbReference type="AlphaFoldDB" id="A0A0M9VT02"/>
<evidence type="ECO:0000256" key="8">
    <source>
        <dbReference type="SAM" id="MobiDB-lite"/>
    </source>
</evidence>
<dbReference type="Gene3D" id="6.10.250.2990">
    <property type="match status" value="1"/>
</dbReference>
<feature type="region of interest" description="Disordered" evidence="8">
    <location>
        <begin position="1"/>
        <end position="57"/>
    </location>
</feature>
<evidence type="ECO:0000259" key="9">
    <source>
        <dbReference type="Pfam" id="PF03941"/>
    </source>
</evidence>
<keyword evidence="4" id="KW-0963">Cytoplasm</keyword>
<dbReference type="InterPro" id="IPR005635">
    <property type="entry name" value="Inner_centromere_prot_ARK-bd"/>
</dbReference>
<feature type="compositionally biased region" description="Basic and acidic residues" evidence="8">
    <location>
        <begin position="128"/>
        <end position="142"/>
    </location>
</feature>
<keyword evidence="11" id="KW-1185">Reference proteome</keyword>
<dbReference type="Proteomes" id="UP000053831">
    <property type="component" value="Unassembled WGS sequence"/>
</dbReference>
<evidence type="ECO:0000256" key="3">
    <source>
        <dbReference type="ARBA" id="ARBA00010042"/>
    </source>
</evidence>
<dbReference type="GO" id="GO:0005634">
    <property type="term" value="C:nucleus"/>
    <property type="evidence" value="ECO:0007669"/>
    <property type="project" value="UniProtKB-SubCell"/>
</dbReference>
<proteinExistence type="inferred from homology"/>
<feature type="region of interest" description="Disordered" evidence="8">
    <location>
        <begin position="73"/>
        <end position="405"/>
    </location>
</feature>
<comment type="similarity">
    <text evidence="3">Belongs to the INCENP family.</text>
</comment>
<dbReference type="PANTHER" id="PTHR13142">
    <property type="entry name" value="INNER CENTROMERE PROTEIN"/>
    <property type="match status" value="1"/>
</dbReference>
<name>A0A0M9VT02_ESCWE</name>
<gene>
    <name evidence="10" type="ORF">ESCO_003009</name>
</gene>
<feature type="compositionally biased region" description="Polar residues" evidence="8">
    <location>
        <begin position="300"/>
        <end position="315"/>
    </location>
</feature>
<comment type="subcellular location">
    <subcellularLocation>
        <location evidence="2">Cytoplasm</location>
        <location evidence="2">Cytoskeleton</location>
        <location evidence="2">Spindle</location>
    </subcellularLocation>
    <subcellularLocation>
        <location evidence="1">Nucleus</location>
    </subcellularLocation>
</comment>
<feature type="compositionally biased region" description="Low complexity" evidence="8">
    <location>
        <begin position="174"/>
        <end position="186"/>
    </location>
</feature>
<evidence type="ECO:0000256" key="5">
    <source>
        <dbReference type="ARBA" id="ARBA00022829"/>
    </source>
</evidence>
<evidence type="ECO:0000313" key="10">
    <source>
        <dbReference type="EMBL" id="KOS18262.1"/>
    </source>
</evidence>
<evidence type="ECO:0000256" key="1">
    <source>
        <dbReference type="ARBA" id="ARBA00004123"/>
    </source>
</evidence>
<feature type="compositionally biased region" description="Basic and acidic residues" evidence="8">
    <location>
        <begin position="214"/>
        <end position="262"/>
    </location>
</feature>
<protein>
    <submittedName>
        <fullName evidence="10">Inner centromere protein-related protein pic1</fullName>
    </submittedName>
</protein>
<sequence length="593" mass="65278">MSANSLLSGDSQALVQPTASTEREKEEKRREREARFMADQNDKLDRAREEEREKARVFGKEQEQVAAMEKKVASKNQQERFAARVSPEKAKAKDEAELRHAEVDVEMTDGGSGPATKIGGLGQLNQTKEGKRPVRPTKEAIPKAKQAPTVIRVNTSSQTTQYGSRASTASHDTGGMSSSQASSRGSKITLQSKSSSQNLKALPTAVRPKALDMSVKKREQEEREVQRRREAKAEIERKRAAIQEEQRRHAEKQRQVAAEKAKQTRAPTSAMRSHTNIHTNIPSEGGFGQQRGEPSRPPSRMTSGMPVSTTFSSAVKTGAKRALAHDAGDEGQAKRPVSRGGPSYQAKDGKRRRTSEVVNDPEVGPVRNIKGPPVRPSNGFKKDMAPKTVFQSGYTNAPPPHSATRDLFKATVTAQHNSQVKGSHPLDLAQISKGPIPFAANTGAPGSSYKTPARIGSFAAGKSTAKKATRSSPRFQSGETIELPEIQTDDEDEDDDAQAMMVAAWADSPDLRRALIRQETLDPSQIFGPPAPLDMEEVFNKSKDKWHKFRQRTSSANWNGLDRLTEEDIRKDMAAREKLRRDGGWSYEMSKNL</sequence>
<evidence type="ECO:0000256" key="6">
    <source>
        <dbReference type="ARBA" id="ARBA00023212"/>
    </source>
</evidence>
<keyword evidence="6" id="KW-0206">Cytoskeleton</keyword>
<evidence type="ECO:0000256" key="2">
    <source>
        <dbReference type="ARBA" id="ARBA00004186"/>
    </source>
</evidence>
<dbReference type="OrthoDB" id="6123at2759"/>
<feature type="region of interest" description="Disordered" evidence="8">
    <location>
        <begin position="460"/>
        <end position="495"/>
    </location>
</feature>
<comment type="caution">
    <text evidence="10">The sequence shown here is derived from an EMBL/GenBank/DDBJ whole genome shotgun (WGS) entry which is preliminary data.</text>
</comment>
<evidence type="ECO:0000313" key="11">
    <source>
        <dbReference type="Proteomes" id="UP000053831"/>
    </source>
</evidence>
<reference evidence="10 11" key="1">
    <citation type="submission" date="2015-07" db="EMBL/GenBank/DDBJ databases">
        <title>The genome of the fungus Escovopsis weberi, a specialized disease agent of ant agriculture.</title>
        <authorList>
            <person name="de Man T.J."/>
            <person name="Stajich J.E."/>
            <person name="Kubicek C.P."/>
            <person name="Chenthamara K."/>
            <person name="Atanasova L."/>
            <person name="Druzhinina I.S."/>
            <person name="Birnbaum S."/>
            <person name="Barribeau S.M."/>
            <person name="Teiling C."/>
            <person name="Suen G."/>
            <person name="Currie C."/>
            <person name="Gerardo N.M."/>
        </authorList>
    </citation>
    <scope>NUCLEOTIDE SEQUENCE [LARGE SCALE GENOMIC DNA]</scope>
</reference>
<dbReference type="EMBL" id="LGSR01000022">
    <property type="protein sequence ID" value="KOS18262.1"/>
    <property type="molecule type" value="Genomic_DNA"/>
</dbReference>
<feature type="compositionally biased region" description="Basic and acidic residues" evidence="8">
    <location>
        <begin position="323"/>
        <end position="333"/>
    </location>
</feature>
<dbReference type="GO" id="GO:0007059">
    <property type="term" value="P:chromosome segregation"/>
    <property type="evidence" value="ECO:0007669"/>
    <property type="project" value="UniProtKB-KW"/>
</dbReference>
<organism evidence="10 11">
    <name type="scientific">Escovopsis weberi</name>
    <dbReference type="NCBI Taxonomy" id="150374"/>
    <lineage>
        <taxon>Eukaryota</taxon>
        <taxon>Fungi</taxon>
        <taxon>Dikarya</taxon>
        <taxon>Ascomycota</taxon>
        <taxon>Pezizomycotina</taxon>
        <taxon>Sordariomycetes</taxon>
        <taxon>Hypocreomycetidae</taxon>
        <taxon>Hypocreales</taxon>
        <taxon>Hypocreaceae</taxon>
        <taxon>Escovopsis</taxon>
    </lineage>
</organism>
<dbReference type="PANTHER" id="PTHR13142:SF1">
    <property type="entry name" value="INNER CENTROMERE PROTEIN"/>
    <property type="match status" value="1"/>
</dbReference>